<dbReference type="InterPro" id="IPR011703">
    <property type="entry name" value="ATPase_AAA-3"/>
</dbReference>
<dbReference type="PIRSF" id="PIRSF002849">
    <property type="entry name" value="AAA_ATPase_chaperone_MoxR_prd"/>
    <property type="match status" value="1"/>
</dbReference>
<dbReference type="InterPro" id="IPR027417">
    <property type="entry name" value="P-loop_NTPase"/>
</dbReference>
<dbReference type="FunFam" id="3.40.50.300:FF:000640">
    <property type="entry name" value="MoxR family ATPase"/>
    <property type="match status" value="1"/>
</dbReference>
<dbReference type="GO" id="GO:0016887">
    <property type="term" value="F:ATP hydrolysis activity"/>
    <property type="evidence" value="ECO:0007669"/>
    <property type="project" value="InterPro"/>
</dbReference>
<comment type="similarity">
    <text evidence="3">Belongs to the MoxR family.</text>
</comment>
<evidence type="ECO:0000259" key="5">
    <source>
        <dbReference type="Pfam" id="PF17863"/>
    </source>
</evidence>
<gene>
    <name evidence="6" type="ORF">SAMN04489867_1570</name>
</gene>
<dbReference type="CDD" id="cd00009">
    <property type="entry name" value="AAA"/>
    <property type="match status" value="1"/>
</dbReference>
<reference evidence="7" key="1">
    <citation type="submission" date="2016-10" db="EMBL/GenBank/DDBJ databases">
        <authorList>
            <person name="Varghese N."/>
            <person name="Submissions S."/>
        </authorList>
    </citation>
    <scope>NUCLEOTIDE SEQUENCE [LARGE SCALE GENOMIC DNA]</scope>
    <source>
        <strain evidence="7">DSM 22329</strain>
    </source>
</reference>
<dbReference type="Pfam" id="PF17863">
    <property type="entry name" value="AAA_lid_2"/>
    <property type="match status" value="1"/>
</dbReference>
<dbReference type="EMBL" id="LT629711">
    <property type="protein sequence ID" value="SDP15544.1"/>
    <property type="molecule type" value="Genomic_DNA"/>
</dbReference>
<dbReference type="Gene3D" id="1.10.8.80">
    <property type="entry name" value="Magnesium chelatase subunit I, C-Terminal domain"/>
    <property type="match status" value="1"/>
</dbReference>
<dbReference type="SUPFAM" id="SSF52540">
    <property type="entry name" value="P-loop containing nucleoside triphosphate hydrolases"/>
    <property type="match status" value="1"/>
</dbReference>
<dbReference type="STRING" id="443156.SAMN04489867_1570"/>
<dbReference type="Proteomes" id="UP000199077">
    <property type="component" value="Chromosome I"/>
</dbReference>
<evidence type="ECO:0000313" key="6">
    <source>
        <dbReference type="EMBL" id="SDP15544.1"/>
    </source>
</evidence>
<dbReference type="GO" id="GO:0005524">
    <property type="term" value="F:ATP binding"/>
    <property type="evidence" value="ECO:0007669"/>
    <property type="project" value="UniProtKB-KW"/>
</dbReference>
<feature type="domain" description="ATPase AAA-3" evidence="4">
    <location>
        <begin position="42"/>
        <end position="172"/>
    </location>
</feature>
<keyword evidence="1" id="KW-0547">Nucleotide-binding</keyword>
<dbReference type="AlphaFoldDB" id="A0A1H0QE22"/>
<dbReference type="InterPro" id="IPR050764">
    <property type="entry name" value="CbbQ/NirQ/NorQ/GpvN"/>
</dbReference>
<evidence type="ECO:0000256" key="2">
    <source>
        <dbReference type="ARBA" id="ARBA00022840"/>
    </source>
</evidence>
<feature type="domain" description="ChlI/MoxR AAA lid" evidence="5">
    <location>
        <begin position="236"/>
        <end position="306"/>
    </location>
</feature>
<sequence length="329" mass="35703">MTLTLDEVAARATAILTEVERAVVGKRQSLEIVLSGILAGGHVLMEDFPGLGKTLAARSFAQALGLDFARAQFTPDLLPSDLTGSFLYDQRSHEFTFRKGPLFTGLLLADEINRTPPKTQSALLEAMQEGQVTVEGETFALPQPFHVLATANPVEYEGTYPLPEAQLDRFLLRVSFGYPSAADEWEVLQRRMERRQEAQVVGSVTDGAGLIEMQQAVETVTVDEGVGQYCVRLVAATRTHQNLLMGASPRASLALLLTSRAYAVLRGRDYVTPEDVKAVAHAALDHRVTVRPELWMNDVSAASVIESVLSSVPTPAATGTGPRTGFERP</sequence>
<dbReference type="InterPro" id="IPR041628">
    <property type="entry name" value="ChlI/MoxR_AAA_lid"/>
</dbReference>
<proteinExistence type="inferred from homology"/>
<protein>
    <submittedName>
        <fullName evidence="6">MoxR-like ATPase</fullName>
    </submittedName>
</protein>
<organism evidence="6 7">
    <name type="scientific">Pedococcus dokdonensis</name>
    <dbReference type="NCBI Taxonomy" id="443156"/>
    <lineage>
        <taxon>Bacteria</taxon>
        <taxon>Bacillati</taxon>
        <taxon>Actinomycetota</taxon>
        <taxon>Actinomycetes</taxon>
        <taxon>Micrococcales</taxon>
        <taxon>Intrasporangiaceae</taxon>
        <taxon>Pedococcus</taxon>
    </lineage>
</organism>
<dbReference type="PANTHER" id="PTHR42759">
    <property type="entry name" value="MOXR FAMILY PROTEIN"/>
    <property type="match status" value="1"/>
</dbReference>
<accession>A0A1H0QE22</accession>
<dbReference type="PANTHER" id="PTHR42759:SF5">
    <property type="entry name" value="METHANOL DEHYDROGENASE REGULATOR"/>
    <property type="match status" value="1"/>
</dbReference>
<dbReference type="OrthoDB" id="9808397at2"/>
<evidence type="ECO:0000313" key="7">
    <source>
        <dbReference type="Proteomes" id="UP000199077"/>
    </source>
</evidence>
<name>A0A1H0QE22_9MICO</name>
<dbReference type="Gene3D" id="3.40.50.300">
    <property type="entry name" value="P-loop containing nucleotide triphosphate hydrolases"/>
    <property type="match status" value="1"/>
</dbReference>
<evidence type="ECO:0000256" key="1">
    <source>
        <dbReference type="ARBA" id="ARBA00022741"/>
    </source>
</evidence>
<dbReference type="Pfam" id="PF07726">
    <property type="entry name" value="AAA_3"/>
    <property type="match status" value="1"/>
</dbReference>
<evidence type="ECO:0000256" key="3">
    <source>
        <dbReference type="ARBA" id="ARBA00061607"/>
    </source>
</evidence>
<keyword evidence="2" id="KW-0067">ATP-binding</keyword>
<keyword evidence="7" id="KW-1185">Reference proteome</keyword>
<evidence type="ECO:0000259" key="4">
    <source>
        <dbReference type="Pfam" id="PF07726"/>
    </source>
</evidence>